<keyword evidence="7" id="KW-0275">Fatty acid biosynthesis</keyword>
<dbReference type="PANTHER" id="PTHR43091:SF1">
    <property type="entry name" value="BETA-KETOACYL-[ACYL-CARRIER-PROTEIN] SYNTHASE III, CHLOROPLASTIC"/>
    <property type="match status" value="1"/>
</dbReference>
<comment type="caution">
    <text evidence="10">The sequence shown here is derived from an EMBL/GenBank/DDBJ whole genome shotgun (WGS) entry which is preliminary data.</text>
</comment>
<dbReference type="EMBL" id="BLVO01000016">
    <property type="protein sequence ID" value="GFM35148.1"/>
    <property type="molecule type" value="Genomic_DNA"/>
</dbReference>
<proteinExistence type="inferred from homology"/>
<dbReference type="PANTHER" id="PTHR43091">
    <property type="entry name" value="3-OXOACYL-[ACYL-CARRIER-PROTEIN] SYNTHASE"/>
    <property type="match status" value="1"/>
</dbReference>
<dbReference type="Pfam" id="PF08541">
    <property type="entry name" value="ACP_syn_III_C"/>
    <property type="match status" value="1"/>
</dbReference>
<dbReference type="InterPro" id="IPR013751">
    <property type="entry name" value="ACP_syn_III_N"/>
</dbReference>
<sequence length="308" mass="32671">MLGIKNIGVALGDTVVDNVSRAALFGKTESFVTDKIGFSTVVRADGCETSDLCCKAYADLCAKASVDIETIDCIVVCTQNPDGAGLPHTSALLHAKLNAPETVAAFDISLGCSGYVYGLSVVLGLMEHAGFSKGLLFTADPYSKVLDSDDAVTEMLFGDGATCTFISNDPVYAVGKTAFGTNGALGGALVVDPLTKKLHMDGRSIFNFTMRVVPDQISKCLELNNVTSESVDLFLLHQASRYIIENMAKRLGVPVEKVPFKLHHTGNLVSSTLPFMLSDYIESGPEKILLSGFGVGLSWASTVLNRAI</sequence>
<evidence type="ECO:0000313" key="10">
    <source>
        <dbReference type="EMBL" id="GFM35148.1"/>
    </source>
</evidence>
<evidence type="ECO:0000259" key="9">
    <source>
        <dbReference type="Pfam" id="PF08545"/>
    </source>
</evidence>
<dbReference type="AlphaFoldDB" id="A0A7J0BNF1"/>
<evidence type="ECO:0000256" key="7">
    <source>
        <dbReference type="ARBA" id="ARBA00023160"/>
    </source>
</evidence>
<dbReference type="RefSeq" id="WP_174406775.1">
    <property type="nucleotide sequence ID" value="NZ_BLVO01000016.1"/>
</dbReference>
<dbReference type="Pfam" id="PF08545">
    <property type="entry name" value="ACP_syn_III"/>
    <property type="match status" value="1"/>
</dbReference>
<keyword evidence="6" id="KW-0443">Lipid metabolism</keyword>
<organism evidence="10 11">
    <name type="scientific">Desulfovibrio subterraneus</name>
    <dbReference type="NCBI Taxonomy" id="2718620"/>
    <lineage>
        <taxon>Bacteria</taxon>
        <taxon>Pseudomonadati</taxon>
        <taxon>Thermodesulfobacteriota</taxon>
        <taxon>Desulfovibrionia</taxon>
        <taxon>Desulfovibrionales</taxon>
        <taxon>Desulfovibrionaceae</taxon>
        <taxon>Desulfovibrio</taxon>
    </lineage>
</organism>
<dbReference type="GO" id="GO:0004315">
    <property type="term" value="F:3-oxoacyl-[acyl-carrier-protein] synthase activity"/>
    <property type="evidence" value="ECO:0007669"/>
    <property type="project" value="InterPro"/>
</dbReference>
<evidence type="ECO:0000256" key="6">
    <source>
        <dbReference type="ARBA" id="ARBA00023098"/>
    </source>
</evidence>
<feature type="domain" description="Beta-ketoacyl-[acyl-carrier-protein] synthase III N-terminal" evidence="9">
    <location>
        <begin position="106"/>
        <end position="183"/>
    </location>
</feature>
<accession>A0A7J0BNF1</accession>
<keyword evidence="4" id="KW-0808">Transferase</keyword>
<dbReference type="Proteomes" id="UP000503840">
    <property type="component" value="Unassembled WGS sequence"/>
</dbReference>
<keyword evidence="3" id="KW-0444">Lipid biosynthesis</keyword>
<evidence type="ECO:0000256" key="5">
    <source>
        <dbReference type="ARBA" id="ARBA00022832"/>
    </source>
</evidence>
<comment type="similarity">
    <text evidence="2">Belongs to the thiolase-like superfamily. FabH family.</text>
</comment>
<name>A0A7J0BNF1_9BACT</name>
<evidence type="ECO:0000256" key="2">
    <source>
        <dbReference type="ARBA" id="ARBA00008642"/>
    </source>
</evidence>
<feature type="domain" description="Beta-ketoacyl-[acyl-carrier-protein] synthase III C-terminal" evidence="8">
    <location>
        <begin position="221"/>
        <end position="305"/>
    </location>
</feature>
<dbReference type="CDD" id="cd00830">
    <property type="entry name" value="KAS_III"/>
    <property type="match status" value="1"/>
</dbReference>
<dbReference type="GO" id="GO:0006633">
    <property type="term" value="P:fatty acid biosynthetic process"/>
    <property type="evidence" value="ECO:0007669"/>
    <property type="project" value="UniProtKB-KW"/>
</dbReference>
<protein>
    <submittedName>
        <fullName evidence="10">3-oxoacyl-ACP synthase</fullName>
    </submittedName>
</protein>
<dbReference type="InterPro" id="IPR013747">
    <property type="entry name" value="ACP_syn_III_C"/>
</dbReference>
<dbReference type="Gene3D" id="3.40.47.10">
    <property type="match status" value="1"/>
</dbReference>
<dbReference type="SUPFAM" id="SSF53901">
    <property type="entry name" value="Thiolase-like"/>
    <property type="match status" value="1"/>
</dbReference>
<evidence type="ECO:0000313" key="11">
    <source>
        <dbReference type="Proteomes" id="UP000503840"/>
    </source>
</evidence>
<reference evidence="10 11" key="1">
    <citation type="submission" date="2020-05" db="EMBL/GenBank/DDBJ databases">
        <title>Draft genome sequence of Desulfovibrio sp. strain HN2T.</title>
        <authorList>
            <person name="Ueno A."/>
            <person name="Tamazawa S."/>
            <person name="Tamamura S."/>
            <person name="Murakami T."/>
            <person name="Kiyama T."/>
            <person name="Inomata H."/>
            <person name="Amano Y."/>
            <person name="Miyakawa K."/>
            <person name="Tamaki H."/>
            <person name="Naganuma T."/>
            <person name="Kaneko K."/>
        </authorList>
    </citation>
    <scope>NUCLEOTIDE SEQUENCE [LARGE SCALE GENOMIC DNA]</scope>
    <source>
        <strain evidence="10 11">HN2</strain>
    </source>
</reference>
<evidence type="ECO:0000256" key="4">
    <source>
        <dbReference type="ARBA" id="ARBA00022679"/>
    </source>
</evidence>
<evidence type="ECO:0000256" key="3">
    <source>
        <dbReference type="ARBA" id="ARBA00022516"/>
    </source>
</evidence>
<keyword evidence="11" id="KW-1185">Reference proteome</keyword>
<dbReference type="InterPro" id="IPR016039">
    <property type="entry name" value="Thiolase-like"/>
</dbReference>
<evidence type="ECO:0000256" key="1">
    <source>
        <dbReference type="ARBA" id="ARBA00005189"/>
    </source>
</evidence>
<comment type="pathway">
    <text evidence="1">Lipid metabolism.</text>
</comment>
<evidence type="ECO:0000259" key="8">
    <source>
        <dbReference type="Pfam" id="PF08541"/>
    </source>
</evidence>
<gene>
    <name evidence="10" type="ORF">DSM101010T_35130</name>
</gene>
<keyword evidence="5" id="KW-0276">Fatty acid metabolism</keyword>